<gene>
    <name evidence="1" type="ORF">HNP81_003834</name>
</gene>
<dbReference type="InterPro" id="IPR014729">
    <property type="entry name" value="Rossmann-like_a/b/a_fold"/>
</dbReference>
<organism evidence="1 2">
    <name type="scientific">Peribacillus huizhouensis</name>
    <dbReference type="NCBI Taxonomy" id="1501239"/>
    <lineage>
        <taxon>Bacteria</taxon>
        <taxon>Bacillati</taxon>
        <taxon>Bacillota</taxon>
        <taxon>Bacilli</taxon>
        <taxon>Bacillales</taxon>
        <taxon>Bacillaceae</taxon>
        <taxon>Peribacillus</taxon>
    </lineage>
</organism>
<dbReference type="Proteomes" id="UP000626697">
    <property type="component" value="Unassembled WGS sequence"/>
</dbReference>
<comment type="caution">
    <text evidence="1">The sequence shown here is derived from an EMBL/GenBank/DDBJ whole genome shotgun (WGS) entry which is preliminary data.</text>
</comment>
<reference evidence="1 2" key="1">
    <citation type="submission" date="2020-08" db="EMBL/GenBank/DDBJ databases">
        <title>Genomic Encyclopedia of Type Strains, Phase IV (KMG-IV): sequencing the most valuable type-strain genomes for metagenomic binning, comparative biology and taxonomic classification.</title>
        <authorList>
            <person name="Goeker M."/>
        </authorList>
    </citation>
    <scope>NUCLEOTIDE SEQUENCE [LARGE SCALE GENOMIC DNA]</scope>
    <source>
        <strain evidence="1 2">DSM 105481</strain>
    </source>
</reference>
<accession>A0ABR6CU12</accession>
<keyword evidence="2" id="KW-1185">Reference proteome</keyword>
<proteinExistence type="predicted"/>
<dbReference type="EMBL" id="JACJHX010000015">
    <property type="protein sequence ID" value="MBA9028514.1"/>
    <property type="molecule type" value="Genomic_DNA"/>
</dbReference>
<evidence type="ECO:0000313" key="1">
    <source>
        <dbReference type="EMBL" id="MBA9028514.1"/>
    </source>
</evidence>
<dbReference type="Pfam" id="PF03054">
    <property type="entry name" value="tRNA_Me_trans"/>
    <property type="match status" value="1"/>
</dbReference>
<protein>
    <submittedName>
        <fullName evidence="1">tRNA U34 2-thiouridine synthase MnmA/TrmU</fullName>
    </submittedName>
</protein>
<dbReference type="Gene3D" id="3.40.50.620">
    <property type="entry name" value="HUPs"/>
    <property type="match status" value="1"/>
</dbReference>
<dbReference type="SUPFAM" id="SSF52402">
    <property type="entry name" value="Adenine nucleotide alpha hydrolases-like"/>
    <property type="match status" value="1"/>
</dbReference>
<name>A0ABR6CU12_9BACI</name>
<evidence type="ECO:0000313" key="2">
    <source>
        <dbReference type="Proteomes" id="UP000626697"/>
    </source>
</evidence>
<sequence>MEKAPKDTRVIVGMSGGVDFSVAAMLLKKHE</sequence>